<dbReference type="Proteomes" id="UP000315295">
    <property type="component" value="Unassembled WGS sequence"/>
</dbReference>
<proteinExistence type="predicted"/>
<accession>A0A540K3I0</accession>
<organism evidence="1 2">
    <name type="scientific">Malus baccata</name>
    <name type="common">Siberian crab apple</name>
    <name type="synonym">Pyrus baccata</name>
    <dbReference type="NCBI Taxonomy" id="106549"/>
    <lineage>
        <taxon>Eukaryota</taxon>
        <taxon>Viridiplantae</taxon>
        <taxon>Streptophyta</taxon>
        <taxon>Embryophyta</taxon>
        <taxon>Tracheophyta</taxon>
        <taxon>Spermatophyta</taxon>
        <taxon>Magnoliopsida</taxon>
        <taxon>eudicotyledons</taxon>
        <taxon>Gunneridae</taxon>
        <taxon>Pentapetalae</taxon>
        <taxon>rosids</taxon>
        <taxon>fabids</taxon>
        <taxon>Rosales</taxon>
        <taxon>Rosaceae</taxon>
        <taxon>Amygdaloideae</taxon>
        <taxon>Maleae</taxon>
        <taxon>Malus</taxon>
    </lineage>
</organism>
<dbReference type="EMBL" id="VIEB01009434">
    <property type="protein sequence ID" value="TQD68770.1"/>
    <property type="molecule type" value="Genomic_DNA"/>
</dbReference>
<evidence type="ECO:0000313" key="2">
    <source>
        <dbReference type="Proteomes" id="UP000315295"/>
    </source>
</evidence>
<sequence>MTSRRKTKTGSKFKQQLYAKFYICVASQRKQNNNSVLHLYQSPLQGKRLYNKDVWFMDERKLEK</sequence>
<name>A0A540K3I0_MALBA</name>
<protein>
    <submittedName>
        <fullName evidence="1">Uncharacterized protein</fullName>
    </submittedName>
</protein>
<dbReference type="AlphaFoldDB" id="A0A540K3I0"/>
<comment type="caution">
    <text evidence="1">The sequence shown here is derived from an EMBL/GenBank/DDBJ whole genome shotgun (WGS) entry which is preliminary data.</text>
</comment>
<reference evidence="1 2" key="1">
    <citation type="journal article" date="2019" name="G3 (Bethesda)">
        <title>Sequencing of a Wild Apple (Malus baccata) Genome Unravels the Differences Between Cultivated and Wild Apple Species Regarding Disease Resistance and Cold Tolerance.</title>
        <authorList>
            <person name="Chen X."/>
        </authorList>
    </citation>
    <scope>NUCLEOTIDE SEQUENCE [LARGE SCALE GENOMIC DNA]</scope>
    <source>
        <strain evidence="2">cv. Shandingzi</strain>
        <tissue evidence="1">Leaves</tissue>
    </source>
</reference>
<keyword evidence="2" id="KW-1185">Reference proteome</keyword>
<evidence type="ECO:0000313" key="1">
    <source>
        <dbReference type="EMBL" id="TQD68770.1"/>
    </source>
</evidence>
<gene>
    <name evidence="1" type="ORF">C1H46_045697</name>
</gene>